<gene>
    <name evidence="1" type="ORF">MM415A05313_0008</name>
    <name evidence="2" type="ORF">MM415B03161_0008</name>
</gene>
<proteinExistence type="predicted"/>
<sequence>MTNELMKIVDNREEDIIELKSRIRHLRIAMEHAVCDCEKGYIINARNGLLHALRNDYSIDIGK</sequence>
<dbReference type="EMBL" id="MT141663">
    <property type="protein sequence ID" value="QJA68943.1"/>
    <property type="molecule type" value="Genomic_DNA"/>
</dbReference>
<organism evidence="1">
    <name type="scientific">viral metagenome</name>
    <dbReference type="NCBI Taxonomy" id="1070528"/>
    <lineage>
        <taxon>unclassified sequences</taxon>
        <taxon>metagenomes</taxon>
        <taxon>organismal metagenomes</taxon>
    </lineage>
</organism>
<dbReference type="AlphaFoldDB" id="A0A6M3JGA6"/>
<reference evidence="1" key="1">
    <citation type="submission" date="2020-03" db="EMBL/GenBank/DDBJ databases">
        <title>The deep terrestrial virosphere.</title>
        <authorList>
            <person name="Holmfeldt K."/>
            <person name="Nilsson E."/>
            <person name="Simone D."/>
            <person name="Lopez-Fernandez M."/>
            <person name="Wu X."/>
            <person name="de Brujin I."/>
            <person name="Lundin D."/>
            <person name="Andersson A."/>
            <person name="Bertilsson S."/>
            <person name="Dopson M."/>
        </authorList>
    </citation>
    <scope>NUCLEOTIDE SEQUENCE</scope>
    <source>
        <strain evidence="1">MM415A05313</strain>
        <strain evidence="2">MM415B03161</strain>
    </source>
</reference>
<name>A0A6M3JGA6_9ZZZZ</name>
<evidence type="ECO:0000313" key="2">
    <source>
        <dbReference type="EMBL" id="QJA86590.1"/>
    </source>
</evidence>
<dbReference type="EMBL" id="MT142645">
    <property type="protein sequence ID" value="QJA86590.1"/>
    <property type="molecule type" value="Genomic_DNA"/>
</dbReference>
<protein>
    <submittedName>
        <fullName evidence="1">Uncharacterized protein</fullName>
    </submittedName>
</protein>
<accession>A0A6M3JGA6</accession>
<evidence type="ECO:0000313" key="1">
    <source>
        <dbReference type="EMBL" id="QJA68943.1"/>
    </source>
</evidence>